<accession>A0ABT0U5Y0</accession>
<name>A0ABT0U5Y0_9BACT</name>
<protein>
    <submittedName>
        <fullName evidence="2">Uncharacterized protein</fullName>
    </submittedName>
</protein>
<dbReference type="EMBL" id="JAMQBK010000044">
    <property type="protein sequence ID" value="MCM2372343.1"/>
    <property type="molecule type" value="Genomic_DNA"/>
</dbReference>
<dbReference type="Proteomes" id="UP001202961">
    <property type="component" value="Unassembled WGS sequence"/>
</dbReference>
<gene>
    <name evidence="2" type="ORF">NB063_17180</name>
</gene>
<evidence type="ECO:0000256" key="1">
    <source>
        <dbReference type="SAM" id="Phobius"/>
    </source>
</evidence>
<dbReference type="RefSeq" id="WP_250929978.1">
    <property type="nucleotide sequence ID" value="NZ_JAMQBK010000044.1"/>
</dbReference>
<keyword evidence="3" id="KW-1185">Reference proteome</keyword>
<keyword evidence="1" id="KW-1133">Transmembrane helix</keyword>
<proteinExistence type="predicted"/>
<keyword evidence="1" id="KW-0812">Transmembrane</keyword>
<keyword evidence="1" id="KW-0472">Membrane</keyword>
<evidence type="ECO:0000313" key="2">
    <source>
        <dbReference type="EMBL" id="MCM2372343.1"/>
    </source>
</evidence>
<reference evidence="2 3" key="1">
    <citation type="journal article" date="2022" name="Syst. Appl. Microbiol.">
        <title>Rhodopirellula aestuarii sp. nov., a novel member of the genus Rhodopirellula isolated from brackish sediments collected in the Tagus River estuary, Portugal.</title>
        <authorList>
            <person name="Vitorino I.R."/>
            <person name="Klimek D."/>
            <person name="Calusinska M."/>
            <person name="Lobo-da-Cunha A."/>
            <person name="Vasconcelos V."/>
            <person name="Lage O.M."/>
        </authorList>
    </citation>
    <scope>NUCLEOTIDE SEQUENCE [LARGE SCALE GENOMIC DNA]</scope>
    <source>
        <strain evidence="2 3">ICT_H3.1</strain>
    </source>
</reference>
<feature type="transmembrane region" description="Helical" evidence="1">
    <location>
        <begin position="7"/>
        <end position="29"/>
    </location>
</feature>
<sequence>MRKHLKSVLFTTTVFVVVAIGVGLLYPWIQAHRWERQITSSESFDDVHQLLSKLVTSDNVAAKKVLERLSRENDRSAYDRPHNVLCCIDAEVGTTHLFTSSYSTHRCDPLTRYRDVHIVESICEAVTFAMSDEDTGKVSLLVVAYKHSGDICSLSDEEFAAWQKEGFWNTYIQRHGDPVDDQRKNKTWTPQDEKAYAQWREN</sequence>
<organism evidence="2 3">
    <name type="scientific">Aporhodopirellula aestuarii</name>
    <dbReference type="NCBI Taxonomy" id="2950107"/>
    <lineage>
        <taxon>Bacteria</taxon>
        <taxon>Pseudomonadati</taxon>
        <taxon>Planctomycetota</taxon>
        <taxon>Planctomycetia</taxon>
        <taxon>Pirellulales</taxon>
        <taxon>Pirellulaceae</taxon>
        <taxon>Aporhodopirellula</taxon>
    </lineage>
</organism>
<evidence type="ECO:0000313" key="3">
    <source>
        <dbReference type="Proteomes" id="UP001202961"/>
    </source>
</evidence>
<comment type="caution">
    <text evidence="2">The sequence shown here is derived from an EMBL/GenBank/DDBJ whole genome shotgun (WGS) entry which is preliminary data.</text>
</comment>